<dbReference type="InterPro" id="IPR017853">
    <property type="entry name" value="GH"/>
</dbReference>
<dbReference type="GO" id="GO:0005975">
    <property type="term" value="P:carbohydrate metabolic process"/>
    <property type="evidence" value="ECO:0007669"/>
    <property type="project" value="InterPro"/>
</dbReference>
<evidence type="ECO:0000259" key="10">
    <source>
        <dbReference type="Pfam" id="PF14607"/>
    </source>
</evidence>
<comment type="caution">
    <text evidence="11">The sequence shown here is derived from an EMBL/GenBank/DDBJ whole genome shotgun (WGS) entry which is preliminary data.</text>
</comment>
<proteinExistence type="inferred from homology"/>
<name>A0A399T712_9BACT</name>
<dbReference type="InterPro" id="IPR029018">
    <property type="entry name" value="Hex-like_dom2"/>
</dbReference>
<evidence type="ECO:0000313" key="12">
    <source>
        <dbReference type="Proteomes" id="UP000265926"/>
    </source>
</evidence>
<dbReference type="EC" id="3.2.1.52" evidence="3"/>
<evidence type="ECO:0000256" key="2">
    <source>
        <dbReference type="ARBA" id="ARBA00006285"/>
    </source>
</evidence>
<feature type="active site" description="Proton donor" evidence="6">
    <location>
        <position position="369"/>
    </location>
</feature>
<dbReference type="Pfam" id="PF14607">
    <property type="entry name" value="GxDLY"/>
    <property type="match status" value="1"/>
</dbReference>
<organism evidence="11 12">
    <name type="scientific">Maribellus luteus</name>
    <dbReference type="NCBI Taxonomy" id="2305463"/>
    <lineage>
        <taxon>Bacteria</taxon>
        <taxon>Pseudomonadati</taxon>
        <taxon>Bacteroidota</taxon>
        <taxon>Bacteroidia</taxon>
        <taxon>Marinilabiliales</taxon>
        <taxon>Prolixibacteraceae</taxon>
        <taxon>Maribellus</taxon>
    </lineage>
</organism>
<keyword evidence="5" id="KW-0326">Glycosidase</keyword>
<evidence type="ECO:0000256" key="6">
    <source>
        <dbReference type="PIRSR" id="PIRSR625705-1"/>
    </source>
</evidence>
<evidence type="ECO:0000256" key="1">
    <source>
        <dbReference type="ARBA" id="ARBA00001231"/>
    </source>
</evidence>
<feature type="domain" description="SGNH hydrolase-type esterase" evidence="9">
    <location>
        <begin position="727"/>
        <end position="900"/>
    </location>
</feature>
<dbReference type="Gene3D" id="3.30.379.10">
    <property type="entry name" value="Chitobiase/beta-hexosaminidase domain 2-like"/>
    <property type="match status" value="1"/>
</dbReference>
<keyword evidence="4" id="KW-0378">Hydrolase</keyword>
<dbReference type="SUPFAM" id="SSF52266">
    <property type="entry name" value="SGNH hydrolase"/>
    <property type="match status" value="1"/>
</dbReference>
<feature type="domain" description="Glycoside hydrolase family 20 catalytic" evidence="7">
    <location>
        <begin position="191"/>
        <end position="538"/>
    </location>
</feature>
<sequence>MLVFEANRMFFAILADIAKVVLFQIIHLENMKLSSFSKCLPAFLFCFVLFFTDAHASTIVPKPVSITRQNTSFILKSTTPINLQDASDLMQQNGNYLAEQLLSYYNLSLTVEQNKKPQKDAINIALDSDLRTDEYILDVSQKSIRLVAGSDRGVFYGIQTLLQVIPSTYLSKTSADNLVVEGVKINDYPRFGYRGAMLDVCRHFFSVEEVKRFIDILALHKINTFHWHLTEDQGWRIEIKKYPKLTEIGSVRAQTLVNHYNDKVHLYDGEPYGGYYTQEQIKDVVAYAQKRFITIIPEIDMPGHVTAALAAYPQLACKANETFKVGEKWGVFKDVLCIGKESSFEFVENVLLEVMDLFPSKYIHIGGDECPTERWKKCPDCQKLMAAKGLNGESRLQNYFTGQVEAFLQEHGREIIGWDEILEGGISQTATIMSWRGTKGGIKAAQKGNNVIMTPGTHCYFDKYQSLKKNSEPLAIGGYIPVSKVYDFDPLAGLNEQEGQNVLGLQANLWTEYIKDFDHLQYMLLPRLAALAEVGWSSDTEDYDDFLIRLENLTKIYKAQDYNYARHIFTDIKGKFVDADSLTIVGKAMPTSKLYHRVDGEKYMDMPAPVKSLYTNSAGIAIAFQTNSSVISAKWEVQKNQVYPNIPRIGSMGLDLYIKKNGKWQFAGAGIPEDKYSEKYIVTDMDTSTKECLLYLPTYDEIVSLKIGVDEAAYILPAASPFVGKYVIYGSSITQGASASRAGMAYPARMSRATGLNFINLGLSGNGKMEKPVIDMLADIECDAFIMDCIANPSAEQIRERAPYAIRHLREKHPNTPIIFIQSVVREKGYFNAKVEVWNRQQNEAIAEVVKNLQNENIPYLYLIEEDDFLGTDHEGTVDGVHPNDLGFDRLINAVQPKIQAILELHKDL</sequence>
<dbReference type="Pfam" id="PF14606">
    <property type="entry name" value="Lipase_GDSL_3"/>
    <property type="match status" value="1"/>
</dbReference>
<dbReference type="GO" id="GO:0016020">
    <property type="term" value="C:membrane"/>
    <property type="evidence" value="ECO:0007669"/>
    <property type="project" value="TreeGrafter"/>
</dbReference>
<dbReference type="InterPro" id="IPR032740">
    <property type="entry name" value="GxDLY"/>
</dbReference>
<dbReference type="InterPro" id="IPR025705">
    <property type="entry name" value="Beta_hexosaminidase_sua/sub"/>
</dbReference>
<evidence type="ECO:0000259" key="9">
    <source>
        <dbReference type="Pfam" id="PF14606"/>
    </source>
</evidence>
<evidence type="ECO:0000259" key="8">
    <source>
        <dbReference type="Pfam" id="PF02838"/>
    </source>
</evidence>
<dbReference type="InterPro" id="IPR013830">
    <property type="entry name" value="SGNH_hydro"/>
</dbReference>
<comment type="catalytic activity">
    <reaction evidence="1">
        <text>Hydrolysis of terminal non-reducing N-acetyl-D-hexosamine residues in N-acetyl-beta-D-hexosaminides.</text>
        <dbReference type="EC" id="3.2.1.52"/>
    </reaction>
</comment>
<feature type="domain" description="Beta-hexosaminidase bacterial type N-terminal" evidence="8">
    <location>
        <begin position="57"/>
        <end position="188"/>
    </location>
</feature>
<dbReference type="SUPFAM" id="SSF51445">
    <property type="entry name" value="(Trans)glycosidases"/>
    <property type="match status" value="1"/>
</dbReference>
<dbReference type="CDD" id="cd06563">
    <property type="entry name" value="GH20_chitobiase-like"/>
    <property type="match status" value="1"/>
</dbReference>
<dbReference type="Gene3D" id="3.20.20.80">
    <property type="entry name" value="Glycosidases"/>
    <property type="match status" value="1"/>
</dbReference>
<dbReference type="PANTHER" id="PTHR22600">
    <property type="entry name" value="BETA-HEXOSAMINIDASE"/>
    <property type="match status" value="1"/>
</dbReference>
<feature type="domain" description="SGNH hydrolase-type esterase N-terminal" evidence="10">
    <location>
        <begin position="575"/>
        <end position="714"/>
    </location>
</feature>
<evidence type="ECO:0000256" key="3">
    <source>
        <dbReference type="ARBA" id="ARBA00012663"/>
    </source>
</evidence>
<dbReference type="AlphaFoldDB" id="A0A399T712"/>
<evidence type="ECO:0000259" key="7">
    <source>
        <dbReference type="Pfam" id="PF00728"/>
    </source>
</evidence>
<dbReference type="Gene3D" id="2.60.120.260">
    <property type="entry name" value="Galactose-binding domain-like"/>
    <property type="match status" value="1"/>
</dbReference>
<protein>
    <recommendedName>
        <fullName evidence="3">beta-N-acetylhexosaminidase</fullName>
        <ecNumber evidence="3">3.2.1.52</ecNumber>
    </recommendedName>
</protein>
<reference evidence="11 12" key="1">
    <citation type="submission" date="2018-08" db="EMBL/GenBank/DDBJ databases">
        <title>Pallidiluteibacterium maritimus gen. nov., sp. nov., isolated from coastal sediment.</title>
        <authorList>
            <person name="Zhou L.Y."/>
        </authorList>
    </citation>
    <scope>NUCLEOTIDE SEQUENCE [LARGE SCALE GENOMIC DNA]</scope>
    <source>
        <strain evidence="11 12">XSD2</strain>
    </source>
</reference>
<dbReference type="Pfam" id="PF00728">
    <property type="entry name" value="Glyco_hydro_20"/>
    <property type="match status" value="1"/>
</dbReference>
<comment type="similarity">
    <text evidence="2">Belongs to the glycosyl hydrolase 20 family.</text>
</comment>
<dbReference type="GO" id="GO:0016788">
    <property type="term" value="F:hydrolase activity, acting on ester bonds"/>
    <property type="evidence" value="ECO:0007669"/>
    <property type="project" value="UniProtKB-ARBA"/>
</dbReference>
<dbReference type="GO" id="GO:0030203">
    <property type="term" value="P:glycosaminoglycan metabolic process"/>
    <property type="evidence" value="ECO:0007669"/>
    <property type="project" value="TreeGrafter"/>
</dbReference>
<gene>
    <name evidence="11" type="ORF">D1614_01355</name>
</gene>
<dbReference type="Proteomes" id="UP000265926">
    <property type="component" value="Unassembled WGS sequence"/>
</dbReference>
<dbReference type="Pfam" id="PF02838">
    <property type="entry name" value="Glyco_hydro_20b"/>
    <property type="match status" value="1"/>
</dbReference>
<dbReference type="Gene3D" id="3.40.50.1110">
    <property type="entry name" value="SGNH hydrolase"/>
    <property type="match status" value="1"/>
</dbReference>
<evidence type="ECO:0000256" key="5">
    <source>
        <dbReference type="ARBA" id="ARBA00023295"/>
    </source>
</evidence>
<keyword evidence="12" id="KW-1185">Reference proteome</keyword>
<evidence type="ECO:0000256" key="4">
    <source>
        <dbReference type="ARBA" id="ARBA00022801"/>
    </source>
</evidence>
<dbReference type="PRINTS" id="PR00738">
    <property type="entry name" value="GLHYDRLASE20"/>
</dbReference>
<dbReference type="GO" id="GO:0004563">
    <property type="term" value="F:beta-N-acetylhexosaminidase activity"/>
    <property type="evidence" value="ECO:0007669"/>
    <property type="project" value="UniProtKB-EC"/>
</dbReference>
<accession>A0A399T712</accession>
<evidence type="ECO:0000313" key="11">
    <source>
        <dbReference type="EMBL" id="RIJ50612.1"/>
    </source>
</evidence>
<dbReference type="InterPro" id="IPR015883">
    <property type="entry name" value="Glyco_hydro_20_cat"/>
</dbReference>
<dbReference type="InterPro" id="IPR036514">
    <property type="entry name" value="SGNH_hydro_sf"/>
</dbReference>
<dbReference type="EMBL" id="QWGR01000001">
    <property type="protein sequence ID" value="RIJ50612.1"/>
    <property type="molecule type" value="Genomic_DNA"/>
</dbReference>
<dbReference type="PANTHER" id="PTHR22600:SF57">
    <property type="entry name" value="BETA-N-ACETYLHEXOSAMINIDASE"/>
    <property type="match status" value="1"/>
</dbReference>
<dbReference type="InterPro" id="IPR015882">
    <property type="entry name" value="HEX_bac_N"/>
</dbReference>
<dbReference type="SUPFAM" id="SSF55545">
    <property type="entry name" value="beta-N-acetylhexosaminidase-like domain"/>
    <property type="match status" value="1"/>
</dbReference>